<feature type="region of interest" description="Disordered" evidence="6">
    <location>
        <begin position="482"/>
        <end position="665"/>
    </location>
</feature>
<sequence length="729" mass="77916">MDKERNPVTEKILDLTLEIISLLTGESYILLKKHQEQVSQSSGPYVSDIFSKIERPSIVSPPHSPVKEKNNEQKILELTNQIICLLTGEVPIRFEDVTVHLSMEEWEYVGQHKKLYKNVMEDHQLFSSLVAGDSVTESNMSPPESVSETLQEASSLLSSPGSLENDKSAEVPIVNGHDPVSVGKCQNEEKNETKNRRKCVSILDPMEIPFKLIKLEEESPPLIDEQCLNDNTSYKTLTLTDSISDLKDMTMSSECTQTDYTSACVKKESASSDEADFSDGDFYIPTDNIKTEYTSPVLSYDDMYSDGPWQSARSGSDICKRIIAPEAPCSECGKCYASDANLHTGNKPFSCATCWKTFYWRTQCHEHQRTHPGKQPFSCSECEKSFANSAYLVIHQGMHKGPIASHGLSEGYIASGQSSFRGIDRGQNASESVAREHSAPHGVATGLSAVQGVARGQGSAHWVTGGRSPHQENSRGHVFQGLQRGQGLPQGGVLQGVPRGHGALHSVSRGQGGLQGSAKGQGGLQGSARGQSGPQGSAKKGGPQGSAKKKGGSQGSARGHSGPQGSAKKQGGPQGSARGHSGPQGSVKKQGGTQGSAKGHSGSQGSAKKQGGSQGSAKKQGGSQGSAKKQGGPQGSAKKQGGPQGSAKKQGGTQVSPRGQGALQVGTKRLFSTQGKLRVQVAPKGTPKKKIVARRIHKEPKLHFCADCDKTFSYQSGLSRHRQVHIRKK</sequence>
<dbReference type="InterPro" id="IPR001909">
    <property type="entry name" value="KRAB"/>
</dbReference>
<keyword evidence="2" id="KW-0677">Repeat</keyword>
<dbReference type="AlphaFoldDB" id="A0A8C5M9F2"/>
<reference evidence="8" key="2">
    <citation type="submission" date="2025-09" db="UniProtKB">
        <authorList>
            <consortium name="Ensembl"/>
        </authorList>
    </citation>
    <scope>IDENTIFICATION</scope>
</reference>
<dbReference type="InterPro" id="IPR036236">
    <property type="entry name" value="Znf_C2H2_sf"/>
</dbReference>
<keyword evidence="4" id="KW-0862">Zinc</keyword>
<protein>
    <recommendedName>
        <fullName evidence="7">C2H2-type domain-containing protein</fullName>
    </recommendedName>
</protein>
<feature type="compositionally biased region" description="Gly residues" evidence="6">
    <location>
        <begin position="510"/>
        <end position="525"/>
    </location>
</feature>
<dbReference type="InterPro" id="IPR013087">
    <property type="entry name" value="Znf_C2H2_type"/>
</dbReference>
<dbReference type="Gene3D" id="3.30.160.60">
    <property type="entry name" value="Classic Zinc Finger"/>
    <property type="match status" value="3"/>
</dbReference>
<feature type="compositionally biased region" description="Low complexity" evidence="6">
    <location>
        <begin position="595"/>
        <end position="631"/>
    </location>
</feature>
<evidence type="ECO:0000313" key="8">
    <source>
        <dbReference type="Ensembl" id="ENSLLEP00000011313.1"/>
    </source>
</evidence>
<dbReference type="SUPFAM" id="SSF109640">
    <property type="entry name" value="KRAB domain (Kruppel-associated box)"/>
    <property type="match status" value="1"/>
</dbReference>
<feature type="compositionally biased region" description="Low complexity" evidence="6">
    <location>
        <begin position="526"/>
        <end position="541"/>
    </location>
</feature>
<dbReference type="SUPFAM" id="SSF57667">
    <property type="entry name" value="beta-beta-alpha zinc fingers"/>
    <property type="match status" value="2"/>
</dbReference>
<evidence type="ECO:0000259" key="7">
    <source>
        <dbReference type="PROSITE" id="PS50157"/>
    </source>
</evidence>
<dbReference type="InterPro" id="IPR050752">
    <property type="entry name" value="C2H2-ZF_domain"/>
</dbReference>
<dbReference type="GeneTree" id="ENSGT01150000286944"/>
<evidence type="ECO:0000256" key="6">
    <source>
        <dbReference type="SAM" id="MobiDB-lite"/>
    </source>
</evidence>
<keyword evidence="3 5" id="KW-0863">Zinc-finger</keyword>
<feature type="region of interest" description="Disordered" evidence="6">
    <location>
        <begin position="134"/>
        <end position="166"/>
    </location>
</feature>
<dbReference type="InterPro" id="IPR036051">
    <property type="entry name" value="KRAB_dom_sf"/>
</dbReference>
<dbReference type="Pfam" id="PF00096">
    <property type="entry name" value="zf-C2H2"/>
    <property type="match status" value="2"/>
</dbReference>
<evidence type="ECO:0000313" key="9">
    <source>
        <dbReference type="Proteomes" id="UP000694569"/>
    </source>
</evidence>
<dbReference type="PROSITE" id="PS00028">
    <property type="entry name" value="ZINC_FINGER_C2H2_1"/>
    <property type="match status" value="3"/>
</dbReference>
<evidence type="ECO:0000256" key="2">
    <source>
        <dbReference type="ARBA" id="ARBA00022737"/>
    </source>
</evidence>
<dbReference type="GO" id="GO:0000981">
    <property type="term" value="F:DNA-binding transcription factor activity, RNA polymerase II-specific"/>
    <property type="evidence" value="ECO:0007669"/>
    <property type="project" value="TreeGrafter"/>
</dbReference>
<reference evidence="8" key="1">
    <citation type="submission" date="2025-08" db="UniProtKB">
        <authorList>
            <consortium name="Ensembl"/>
        </authorList>
    </citation>
    <scope>IDENTIFICATION</scope>
</reference>
<dbReference type="Proteomes" id="UP000694569">
    <property type="component" value="Unplaced"/>
</dbReference>
<dbReference type="FunFam" id="3.30.160.60:FF:002343">
    <property type="entry name" value="Zinc finger protein 33A"/>
    <property type="match status" value="1"/>
</dbReference>
<proteinExistence type="predicted"/>
<dbReference type="Gene3D" id="6.10.140.140">
    <property type="match status" value="1"/>
</dbReference>
<dbReference type="PANTHER" id="PTHR24384">
    <property type="entry name" value="FINGER PUTATIVE TRANSCRIPTION FACTOR FAMILY-RELATED"/>
    <property type="match status" value="1"/>
</dbReference>
<dbReference type="OrthoDB" id="10027876at2759"/>
<feature type="domain" description="C2H2-type" evidence="7">
    <location>
        <begin position="377"/>
        <end position="404"/>
    </location>
</feature>
<feature type="domain" description="C2H2-type" evidence="7">
    <location>
        <begin position="703"/>
        <end position="729"/>
    </location>
</feature>
<accession>A0A8C5M9F2</accession>
<evidence type="ECO:0000256" key="1">
    <source>
        <dbReference type="ARBA" id="ARBA00022723"/>
    </source>
</evidence>
<dbReference type="SMART" id="SM00355">
    <property type="entry name" value="ZnF_C2H2"/>
    <property type="match status" value="3"/>
</dbReference>
<dbReference type="Ensembl" id="ENSLLET00000011769.1">
    <property type="protein sequence ID" value="ENSLLEP00000011313.1"/>
    <property type="gene ID" value="ENSLLEG00000007237.1"/>
</dbReference>
<keyword evidence="1" id="KW-0479">Metal-binding</keyword>
<feature type="domain" description="C2H2-type" evidence="7">
    <location>
        <begin position="349"/>
        <end position="376"/>
    </location>
</feature>
<dbReference type="PANTHER" id="PTHR24384:SF241">
    <property type="entry name" value="OOCYTE ZINC FINGER PROTEIN XLCOF6-LIKE"/>
    <property type="match status" value="1"/>
</dbReference>
<dbReference type="GO" id="GO:0008270">
    <property type="term" value="F:zinc ion binding"/>
    <property type="evidence" value="ECO:0007669"/>
    <property type="project" value="UniProtKB-KW"/>
</dbReference>
<organism evidence="8 9">
    <name type="scientific">Leptobrachium leishanense</name>
    <name type="common">Leishan spiny toad</name>
    <dbReference type="NCBI Taxonomy" id="445787"/>
    <lineage>
        <taxon>Eukaryota</taxon>
        <taxon>Metazoa</taxon>
        <taxon>Chordata</taxon>
        <taxon>Craniata</taxon>
        <taxon>Vertebrata</taxon>
        <taxon>Euteleostomi</taxon>
        <taxon>Amphibia</taxon>
        <taxon>Batrachia</taxon>
        <taxon>Anura</taxon>
        <taxon>Pelobatoidea</taxon>
        <taxon>Megophryidae</taxon>
        <taxon>Leptobrachium</taxon>
    </lineage>
</organism>
<name>A0A8C5M9F2_9ANUR</name>
<dbReference type="Pfam" id="PF01352">
    <property type="entry name" value="KRAB"/>
    <property type="match status" value="1"/>
</dbReference>
<dbReference type="GO" id="GO:0000978">
    <property type="term" value="F:RNA polymerase II cis-regulatory region sequence-specific DNA binding"/>
    <property type="evidence" value="ECO:0007669"/>
    <property type="project" value="TreeGrafter"/>
</dbReference>
<keyword evidence="9" id="KW-1185">Reference proteome</keyword>
<dbReference type="PROSITE" id="PS50157">
    <property type="entry name" value="ZINC_FINGER_C2H2_2"/>
    <property type="match status" value="3"/>
</dbReference>
<evidence type="ECO:0000256" key="3">
    <source>
        <dbReference type="ARBA" id="ARBA00022771"/>
    </source>
</evidence>
<feature type="compositionally biased region" description="Polar residues" evidence="6">
    <location>
        <begin position="135"/>
        <end position="162"/>
    </location>
</feature>
<dbReference type="CDD" id="cd07765">
    <property type="entry name" value="KRAB_A-box"/>
    <property type="match status" value="1"/>
</dbReference>
<evidence type="ECO:0000256" key="5">
    <source>
        <dbReference type="PROSITE-ProRule" id="PRU00042"/>
    </source>
</evidence>
<evidence type="ECO:0000256" key="4">
    <source>
        <dbReference type="ARBA" id="ARBA00022833"/>
    </source>
</evidence>